<keyword evidence="3 5" id="KW-0067">ATP-binding</keyword>
<sequence>MDKQTITIGLTGGIGSGKSTAAKFFEKAGIPIYYADQRAKDLMNNNPQLIKKIKNIFGEKAYQDGNLNRVWIAEKSFSNPETLQQLNQAAHPIVYKDYKQWISQQASPLVMKEAAILVESGSYKNCDEVIVVVADEKRRIERVSKRDRTTQEAIQQRMNNQLSDEERKKFATFIIENNEGIEQLEKQVSKIIVALRTKYHLT</sequence>
<dbReference type="HOGENOM" id="CLU_057180_3_1_10"/>
<dbReference type="Pfam" id="PF01121">
    <property type="entry name" value="CoaE"/>
    <property type="match status" value="1"/>
</dbReference>
<dbReference type="UniPathway" id="UPA00241">
    <property type="reaction ID" value="UER00356"/>
</dbReference>
<dbReference type="PANTHER" id="PTHR10695">
    <property type="entry name" value="DEPHOSPHO-COA KINASE-RELATED"/>
    <property type="match status" value="1"/>
</dbReference>
<comment type="function">
    <text evidence="5">Catalyzes the phosphorylation of the 3'-hydroxyl group of dephosphocoenzyme A to form coenzyme A.</text>
</comment>
<keyword evidence="4 5" id="KW-0173">Coenzyme A biosynthesis</keyword>
<dbReference type="PROSITE" id="PS51219">
    <property type="entry name" value="DPCK"/>
    <property type="match status" value="1"/>
</dbReference>
<protein>
    <recommendedName>
        <fullName evidence="5 6">Dephospho-CoA kinase</fullName>
        <ecNumber evidence="5 6">2.7.1.24</ecNumber>
    </recommendedName>
    <alternativeName>
        <fullName evidence="5">Dephosphocoenzyme A kinase</fullName>
    </alternativeName>
</protein>
<comment type="catalytic activity">
    <reaction evidence="5">
        <text>3'-dephospho-CoA + ATP = ADP + CoA + H(+)</text>
        <dbReference type="Rhea" id="RHEA:18245"/>
        <dbReference type="ChEBI" id="CHEBI:15378"/>
        <dbReference type="ChEBI" id="CHEBI:30616"/>
        <dbReference type="ChEBI" id="CHEBI:57287"/>
        <dbReference type="ChEBI" id="CHEBI:57328"/>
        <dbReference type="ChEBI" id="CHEBI:456216"/>
        <dbReference type="EC" id="2.7.1.24"/>
    </reaction>
</comment>
<keyword evidence="5" id="KW-0963">Cytoplasm</keyword>
<dbReference type="InterPro" id="IPR027417">
    <property type="entry name" value="P-loop_NTPase"/>
</dbReference>
<keyword evidence="5 7" id="KW-0808">Transferase</keyword>
<gene>
    <name evidence="5" type="primary">coaE</name>
    <name evidence="7" type="ordered locus">Weevi_0676</name>
</gene>
<dbReference type="GO" id="GO:0005737">
    <property type="term" value="C:cytoplasm"/>
    <property type="evidence" value="ECO:0007669"/>
    <property type="project" value="UniProtKB-SubCell"/>
</dbReference>
<comment type="pathway">
    <text evidence="5">Cofactor biosynthesis; coenzyme A biosynthesis; CoA from (R)-pantothenate: step 5/5.</text>
</comment>
<dbReference type="HAMAP" id="MF_00376">
    <property type="entry name" value="Dephospho_CoA_kinase"/>
    <property type="match status" value="1"/>
</dbReference>
<keyword evidence="5 7" id="KW-0418">Kinase</keyword>
<keyword evidence="8" id="KW-1185">Reference proteome</keyword>
<evidence type="ECO:0000256" key="1">
    <source>
        <dbReference type="ARBA" id="ARBA00009018"/>
    </source>
</evidence>
<dbReference type="InterPro" id="IPR001977">
    <property type="entry name" value="Depp_CoAkinase"/>
</dbReference>
<dbReference type="PANTHER" id="PTHR10695:SF46">
    <property type="entry name" value="BIFUNCTIONAL COENZYME A SYNTHASE-RELATED"/>
    <property type="match status" value="1"/>
</dbReference>
<dbReference type="CDD" id="cd02022">
    <property type="entry name" value="DPCK"/>
    <property type="match status" value="1"/>
</dbReference>
<reference evidence="8" key="2">
    <citation type="journal article" date="2011" name="Stand. Genomic Sci.">
        <title>Complete genome sequence of Weeksella virosa type strain (9751T).</title>
        <authorList>
            <person name="Lang E."/>
            <person name="Teshima H."/>
            <person name="Lucas S."/>
            <person name="Lapidus A."/>
            <person name="Hammon N."/>
            <person name="Deshpande S."/>
            <person name="Nolan M."/>
            <person name="Cheng J."/>
            <person name="Pitluck S."/>
            <person name="Liolios K."/>
            <person name="Pagani I."/>
            <person name="Mikhailova N."/>
            <person name="Ivanova N."/>
            <person name="Mavromatis K."/>
            <person name="Pati A."/>
            <person name="Tapia R."/>
            <person name="Han C."/>
            <person name="Goodwin L."/>
            <person name="Chen A."/>
            <person name="Palaniappan K."/>
            <person name="Land M."/>
            <person name="Hauser L."/>
            <person name="Chang Y."/>
            <person name="Jeffries C."/>
            <person name="Brambilla E."/>
            <person name="Kopitz M."/>
            <person name="Rohde M."/>
            <person name="Goker M."/>
            <person name="Tindall B."/>
            <person name="Detter J."/>
            <person name="Woyke T."/>
            <person name="Bristow J."/>
            <person name="Eisen J."/>
            <person name="Markowitz V."/>
            <person name="Hugenholtz P."/>
            <person name="Klenk H."/>
            <person name="Kyrpides N."/>
        </authorList>
    </citation>
    <scope>NUCLEOTIDE SEQUENCE [LARGE SCALE GENOMIC DNA]</scope>
    <source>
        <strain evidence="8">ATCC 43766 / DSM 16922 / JCM 21250 / NBRC 16016 / NCTC 11634 / CL345/78</strain>
    </source>
</reference>
<evidence type="ECO:0000256" key="2">
    <source>
        <dbReference type="ARBA" id="ARBA00022741"/>
    </source>
</evidence>
<dbReference type="GO" id="GO:0015937">
    <property type="term" value="P:coenzyme A biosynthetic process"/>
    <property type="evidence" value="ECO:0007669"/>
    <property type="project" value="UniProtKB-UniRule"/>
</dbReference>
<dbReference type="EMBL" id="CP002455">
    <property type="protein sequence ID" value="ADX67391.1"/>
    <property type="molecule type" value="Genomic_DNA"/>
</dbReference>
<dbReference type="Proteomes" id="UP000008641">
    <property type="component" value="Chromosome"/>
</dbReference>
<feature type="binding site" evidence="5">
    <location>
        <begin position="15"/>
        <end position="20"/>
    </location>
    <ligand>
        <name>ATP</name>
        <dbReference type="ChEBI" id="CHEBI:30616"/>
    </ligand>
</feature>
<dbReference type="Gene3D" id="3.40.50.300">
    <property type="entry name" value="P-loop containing nucleotide triphosphate hydrolases"/>
    <property type="match status" value="1"/>
</dbReference>
<comment type="similarity">
    <text evidence="1 5">Belongs to the CoaE family.</text>
</comment>
<evidence type="ECO:0000256" key="4">
    <source>
        <dbReference type="ARBA" id="ARBA00022993"/>
    </source>
</evidence>
<dbReference type="NCBIfam" id="TIGR00152">
    <property type="entry name" value="dephospho-CoA kinase"/>
    <property type="match status" value="1"/>
</dbReference>
<keyword evidence="2 5" id="KW-0547">Nucleotide-binding</keyword>
<reference evidence="7 8" key="1">
    <citation type="journal article" date="2011" name="Stand. Genomic Sci.">
        <title>Complete genome sequence of Weeksella virosa type strain (9751).</title>
        <authorList>
            <person name="Lang E."/>
            <person name="Teshima H."/>
            <person name="Lucas S."/>
            <person name="Lapidus A."/>
            <person name="Hammon N."/>
            <person name="Deshpande S."/>
            <person name="Nolan M."/>
            <person name="Cheng J.F."/>
            <person name="Pitluck S."/>
            <person name="Liolios K."/>
            <person name="Pagani I."/>
            <person name="Mikhailova N."/>
            <person name="Ivanova N."/>
            <person name="Mavromatis K."/>
            <person name="Pati A."/>
            <person name="Tapia R."/>
            <person name="Han C."/>
            <person name="Goodwin L."/>
            <person name="Chen A."/>
            <person name="Palaniappan K."/>
            <person name="Land M."/>
            <person name="Hauser L."/>
            <person name="Chang Y.J."/>
            <person name="Jeffries C.D."/>
            <person name="Brambilla E.M."/>
            <person name="Kopitz M."/>
            <person name="Rohde M."/>
            <person name="Goker M."/>
            <person name="Tindall B.J."/>
            <person name="Detter J.C."/>
            <person name="Woyke T."/>
            <person name="Bristow J."/>
            <person name="Eisen J.A."/>
            <person name="Markowitz V."/>
            <person name="Hugenholtz P."/>
            <person name="Klenk H.P."/>
            <person name="Kyrpides N.C."/>
        </authorList>
    </citation>
    <scope>NUCLEOTIDE SEQUENCE [LARGE SCALE GENOMIC DNA]</scope>
    <source>
        <strain evidence="8">ATCC 43766 / DSM 16922 / JCM 21250 / NBRC 16016 / NCTC 11634 / CL345/78</strain>
    </source>
</reference>
<dbReference type="RefSeq" id="WP_013597782.1">
    <property type="nucleotide sequence ID" value="NC_015144.1"/>
</dbReference>
<dbReference type="SUPFAM" id="SSF52540">
    <property type="entry name" value="P-loop containing nucleoside triphosphate hydrolases"/>
    <property type="match status" value="1"/>
</dbReference>
<dbReference type="eggNOG" id="COG0237">
    <property type="taxonomic scope" value="Bacteria"/>
</dbReference>
<comment type="subcellular location">
    <subcellularLocation>
        <location evidence="5">Cytoplasm</location>
    </subcellularLocation>
</comment>
<dbReference type="GO" id="GO:0005524">
    <property type="term" value="F:ATP binding"/>
    <property type="evidence" value="ECO:0007669"/>
    <property type="project" value="UniProtKB-UniRule"/>
</dbReference>
<proteinExistence type="inferred from homology"/>
<dbReference type="STRING" id="865938.Weevi_0676"/>
<dbReference type="OrthoDB" id="9812943at2"/>
<organism evidence="7 8">
    <name type="scientific">Weeksella virosa (strain ATCC 43766 / DSM 16922 / JCM 21250 / CCUG 30538 / CDC 9751 / IAM 14551 / NBRC 16016 / NCTC 11634 / CL345/78)</name>
    <dbReference type="NCBI Taxonomy" id="865938"/>
    <lineage>
        <taxon>Bacteria</taxon>
        <taxon>Pseudomonadati</taxon>
        <taxon>Bacteroidota</taxon>
        <taxon>Flavobacteriia</taxon>
        <taxon>Flavobacteriales</taxon>
        <taxon>Weeksellaceae</taxon>
        <taxon>Weeksella</taxon>
    </lineage>
</organism>
<dbReference type="KEGG" id="wvi:Weevi_0676"/>
<evidence type="ECO:0000313" key="8">
    <source>
        <dbReference type="Proteomes" id="UP000008641"/>
    </source>
</evidence>
<evidence type="ECO:0000256" key="6">
    <source>
        <dbReference type="NCBIfam" id="TIGR00152"/>
    </source>
</evidence>
<name>F0P044_WEEVC</name>
<evidence type="ECO:0000256" key="3">
    <source>
        <dbReference type="ARBA" id="ARBA00022840"/>
    </source>
</evidence>
<dbReference type="AlphaFoldDB" id="F0P044"/>
<dbReference type="GO" id="GO:0004140">
    <property type="term" value="F:dephospho-CoA kinase activity"/>
    <property type="evidence" value="ECO:0007669"/>
    <property type="project" value="UniProtKB-UniRule"/>
</dbReference>
<evidence type="ECO:0000313" key="7">
    <source>
        <dbReference type="EMBL" id="ADX67391.1"/>
    </source>
</evidence>
<evidence type="ECO:0000256" key="5">
    <source>
        <dbReference type="HAMAP-Rule" id="MF_00376"/>
    </source>
</evidence>
<accession>F0P044</accession>
<dbReference type="EC" id="2.7.1.24" evidence="5 6"/>